<dbReference type="KEGG" id="acp:A2cp1_0334"/>
<name>B8J9Z0_ANAD2</name>
<reference evidence="7" key="1">
    <citation type="submission" date="2009-01" db="EMBL/GenBank/DDBJ databases">
        <title>Complete sequence of Anaeromyxobacter dehalogenans 2CP-1.</title>
        <authorList>
            <consortium name="US DOE Joint Genome Institute"/>
            <person name="Lucas S."/>
            <person name="Copeland A."/>
            <person name="Lapidus A."/>
            <person name="Glavina del Rio T."/>
            <person name="Dalin E."/>
            <person name="Tice H."/>
            <person name="Bruce D."/>
            <person name="Goodwin L."/>
            <person name="Pitluck S."/>
            <person name="Saunders E."/>
            <person name="Brettin T."/>
            <person name="Detter J.C."/>
            <person name="Han C."/>
            <person name="Larimer F."/>
            <person name="Land M."/>
            <person name="Hauser L."/>
            <person name="Kyrpides N."/>
            <person name="Ovchinnikova G."/>
            <person name="Beliaev A.S."/>
            <person name="Richardson P."/>
        </authorList>
    </citation>
    <scope>NUCLEOTIDE SEQUENCE</scope>
    <source>
        <strain evidence="7">2CP-1</strain>
    </source>
</reference>
<evidence type="ECO:0000259" key="6">
    <source>
        <dbReference type="PROSITE" id="PS50931"/>
    </source>
</evidence>
<sequence>MAITRLPPHPFSLRQLQYAVAVAETLSFRRAAERCRVAQPSLSTQIAQLESALGLRLFERDRRRVLVTGAGRPLLEQMRRLLLQADDLLEAARRAGDPLAGALRVGVIPTISPYLLPAIAPALRAAYPALHLTWLEDRTAELVRSLHAGTLDAALLAVEAELGDVEVAPVARDAFVLATPPGHPLGVAREPASAAELRDASVLLLEDGHCLREQALAFCSRARTRELEFRATSLSTLAQMVAGGAGVTLLPELAVPTETRRADLRLRPFADPAPFRTVALVWRRSSPIAEALRRLAGTVKAAYPAPAGRAAGSERQRPRAPRA</sequence>
<dbReference type="FunFam" id="1.10.10.10:FF:000001">
    <property type="entry name" value="LysR family transcriptional regulator"/>
    <property type="match status" value="1"/>
</dbReference>
<dbReference type="Gene3D" id="1.10.10.10">
    <property type="entry name" value="Winged helix-like DNA-binding domain superfamily/Winged helix DNA-binding domain"/>
    <property type="match status" value="1"/>
</dbReference>
<keyword evidence="3" id="KW-0238">DNA-binding</keyword>
<evidence type="ECO:0000256" key="5">
    <source>
        <dbReference type="ARBA" id="ARBA00023163"/>
    </source>
</evidence>
<dbReference type="InterPro" id="IPR005119">
    <property type="entry name" value="LysR_subst-bd"/>
</dbReference>
<dbReference type="EMBL" id="CP001359">
    <property type="protein sequence ID" value="ACL63693.1"/>
    <property type="molecule type" value="Genomic_DNA"/>
</dbReference>
<evidence type="ECO:0000256" key="1">
    <source>
        <dbReference type="ARBA" id="ARBA00009437"/>
    </source>
</evidence>
<evidence type="ECO:0000313" key="8">
    <source>
        <dbReference type="Proteomes" id="UP000007089"/>
    </source>
</evidence>
<dbReference type="GO" id="GO:0003677">
    <property type="term" value="F:DNA binding"/>
    <property type="evidence" value="ECO:0007669"/>
    <property type="project" value="UniProtKB-KW"/>
</dbReference>
<evidence type="ECO:0000256" key="2">
    <source>
        <dbReference type="ARBA" id="ARBA00023015"/>
    </source>
</evidence>
<evidence type="ECO:0000256" key="4">
    <source>
        <dbReference type="ARBA" id="ARBA00023159"/>
    </source>
</evidence>
<dbReference type="InterPro" id="IPR036390">
    <property type="entry name" value="WH_DNA-bd_sf"/>
</dbReference>
<dbReference type="Pfam" id="PF03466">
    <property type="entry name" value="LysR_substrate"/>
    <property type="match status" value="1"/>
</dbReference>
<accession>B8J9Z0</accession>
<feature type="domain" description="HTH lysR-type" evidence="6">
    <location>
        <begin position="11"/>
        <end position="68"/>
    </location>
</feature>
<dbReference type="Proteomes" id="UP000007089">
    <property type="component" value="Chromosome"/>
</dbReference>
<protein>
    <submittedName>
        <fullName evidence="7">Transcriptional regulator, LysR family</fullName>
    </submittedName>
</protein>
<dbReference type="Gene3D" id="3.40.190.10">
    <property type="entry name" value="Periplasmic binding protein-like II"/>
    <property type="match status" value="2"/>
</dbReference>
<dbReference type="SUPFAM" id="SSF46785">
    <property type="entry name" value="Winged helix' DNA-binding domain"/>
    <property type="match status" value="1"/>
</dbReference>
<dbReference type="PROSITE" id="PS50931">
    <property type="entry name" value="HTH_LYSR"/>
    <property type="match status" value="1"/>
</dbReference>
<dbReference type="HOGENOM" id="CLU_039613_6_4_7"/>
<dbReference type="InterPro" id="IPR036388">
    <property type="entry name" value="WH-like_DNA-bd_sf"/>
</dbReference>
<dbReference type="Pfam" id="PF00126">
    <property type="entry name" value="HTH_1"/>
    <property type="match status" value="1"/>
</dbReference>
<evidence type="ECO:0000313" key="7">
    <source>
        <dbReference type="EMBL" id="ACL63693.1"/>
    </source>
</evidence>
<keyword evidence="4" id="KW-0010">Activator</keyword>
<dbReference type="RefSeq" id="WP_012631748.1">
    <property type="nucleotide sequence ID" value="NC_011891.1"/>
</dbReference>
<dbReference type="InterPro" id="IPR000847">
    <property type="entry name" value="LysR_HTH_N"/>
</dbReference>
<dbReference type="PANTHER" id="PTHR30346">
    <property type="entry name" value="TRANSCRIPTIONAL DUAL REGULATOR HCAR-RELATED"/>
    <property type="match status" value="1"/>
</dbReference>
<organism evidence="7 8">
    <name type="scientific">Anaeromyxobacter dehalogenans (strain ATCC BAA-258 / DSM 21875 / 2CP-1)</name>
    <dbReference type="NCBI Taxonomy" id="455488"/>
    <lineage>
        <taxon>Bacteria</taxon>
        <taxon>Pseudomonadati</taxon>
        <taxon>Myxococcota</taxon>
        <taxon>Myxococcia</taxon>
        <taxon>Myxococcales</taxon>
        <taxon>Cystobacterineae</taxon>
        <taxon>Anaeromyxobacteraceae</taxon>
        <taxon>Anaeromyxobacter</taxon>
    </lineage>
</organism>
<evidence type="ECO:0000256" key="3">
    <source>
        <dbReference type="ARBA" id="ARBA00023125"/>
    </source>
</evidence>
<comment type="similarity">
    <text evidence="1">Belongs to the LysR transcriptional regulatory family.</text>
</comment>
<keyword evidence="8" id="KW-1185">Reference proteome</keyword>
<dbReference type="CDD" id="cd08411">
    <property type="entry name" value="PBP2_OxyR"/>
    <property type="match status" value="1"/>
</dbReference>
<keyword evidence="5" id="KW-0804">Transcription</keyword>
<keyword evidence="2" id="KW-0805">Transcription regulation</keyword>
<gene>
    <name evidence="7" type="ordered locus">A2cp1_0334</name>
</gene>
<dbReference type="PRINTS" id="PR00039">
    <property type="entry name" value="HTHLYSR"/>
</dbReference>
<proteinExistence type="inferred from homology"/>
<dbReference type="PANTHER" id="PTHR30346:SF26">
    <property type="entry name" value="HYDROGEN PEROXIDE-INDUCIBLE GENES ACTIVATOR"/>
    <property type="match status" value="1"/>
</dbReference>
<dbReference type="GO" id="GO:0032993">
    <property type="term" value="C:protein-DNA complex"/>
    <property type="evidence" value="ECO:0007669"/>
    <property type="project" value="TreeGrafter"/>
</dbReference>
<dbReference type="SUPFAM" id="SSF53850">
    <property type="entry name" value="Periplasmic binding protein-like II"/>
    <property type="match status" value="1"/>
</dbReference>
<dbReference type="GO" id="GO:0003700">
    <property type="term" value="F:DNA-binding transcription factor activity"/>
    <property type="evidence" value="ECO:0007669"/>
    <property type="project" value="InterPro"/>
</dbReference>
<dbReference type="AlphaFoldDB" id="B8J9Z0"/>